<dbReference type="AlphaFoldDB" id="V9DZI2"/>
<dbReference type="EMBL" id="ANIZ01003777">
    <property type="protein sequence ID" value="ETI31412.1"/>
    <property type="molecule type" value="Genomic_DNA"/>
</dbReference>
<protein>
    <submittedName>
        <fullName evidence="2">Uncharacterized protein</fullName>
    </submittedName>
</protein>
<dbReference type="HOGENOM" id="CLU_3225807_0_0_1"/>
<sequence>MPHTIQRSKPSLWTRRNPSDADVPTQRDGRKLNDFTKSSTNSST</sequence>
<reference evidence="2 3" key="1">
    <citation type="submission" date="2013-11" db="EMBL/GenBank/DDBJ databases">
        <title>The Genome Sequence of Phytophthora parasitica P1569.</title>
        <authorList>
            <consortium name="The Broad Institute Genomics Platform"/>
            <person name="Russ C."/>
            <person name="Tyler B."/>
            <person name="Panabieres F."/>
            <person name="Shan W."/>
            <person name="Tripathy S."/>
            <person name="Grunwald N."/>
            <person name="Machado M."/>
            <person name="Johnson C.S."/>
            <person name="Arredondo F."/>
            <person name="Hong C."/>
            <person name="Coffey M."/>
            <person name="Young S.K."/>
            <person name="Zeng Q."/>
            <person name="Gargeya S."/>
            <person name="Fitzgerald M."/>
            <person name="Abouelleil A."/>
            <person name="Alvarado L."/>
            <person name="Chapman S.B."/>
            <person name="Gainer-Dewar J."/>
            <person name="Goldberg J."/>
            <person name="Griggs A."/>
            <person name="Gujja S."/>
            <person name="Hansen M."/>
            <person name="Howarth C."/>
            <person name="Imamovic A."/>
            <person name="Ireland A."/>
            <person name="Larimer J."/>
            <person name="McCowan C."/>
            <person name="Murphy C."/>
            <person name="Pearson M."/>
            <person name="Poon T.W."/>
            <person name="Priest M."/>
            <person name="Roberts A."/>
            <person name="Saif S."/>
            <person name="Shea T."/>
            <person name="Sykes S."/>
            <person name="Wortman J."/>
            <person name="Nusbaum C."/>
            <person name="Birren B."/>
        </authorList>
    </citation>
    <scope>NUCLEOTIDE SEQUENCE [LARGE SCALE GENOMIC DNA]</scope>
    <source>
        <strain evidence="2 3">P1569</strain>
    </source>
</reference>
<organism evidence="2 3">
    <name type="scientific">Phytophthora nicotianae P1569</name>
    <dbReference type="NCBI Taxonomy" id="1317065"/>
    <lineage>
        <taxon>Eukaryota</taxon>
        <taxon>Sar</taxon>
        <taxon>Stramenopiles</taxon>
        <taxon>Oomycota</taxon>
        <taxon>Peronosporomycetes</taxon>
        <taxon>Peronosporales</taxon>
        <taxon>Peronosporaceae</taxon>
        <taxon>Phytophthora</taxon>
    </lineage>
</organism>
<comment type="caution">
    <text evidence="2">The sequence shown here is derived from an EMBL/GenBank/DDBJ whole genome shotgun (WGS) entry which is preliminary data.</text>
</comment>
<feature type="compositionally biased region" description="Polar residues" evidence="1">
    <location>
        <begin position="1"/>
        <end position="16"/>
    </location>
</feature>
<accession>V9DZI2</accession>
<proteinExistence type="predicted"/>
<keyword evidence="3" id="KW-1185">Reference proteome</keyword>
<gene>
    <name evidence="2" type="ORF">F443_21621</name>
</gene>
<name>V9DZI2_PHYNI</name>
<dbReference type="Proteomes" id="UP000018721">
    <property type="component" value="Unassembled WGS sequence"/>
</dbReference>
<feature type="compositionally biased region" description="Polar residues" evidence="1">
    <location>
        <begin position="35"/>
        <end position="44"/>
    </location>
</feature>
<feature type="region of interest" description="Disordered" evidence="1">
    <location>
        <begin position="1"/>
        <end position="44"/>
    </location>
</feature>
<feature type="compositionally biased region" description="Basic and acidic residues" evidence="1">
    <location>
        <begin position="25"/>
        <end position="34"/>
    </location>
</feature>
<evidence type="ECO:0000313" key="2">
    <source>
        <dbReference type="EMBL" id="ETI31412.1"/>
    </source>
</evidence>
<evidence type="ECO:0000256" key="1">
    <source>
        <dbReference type="SAM" id="MobiDB-lite"/>
    </source>
</evidence>
<evidence type="ECO:0000313" key="3">
    <source>
        <dbReference type="Proteomes" id="UP000018721"/>
    </source>
</evidence>